<dbReference type="Proteomes" id="UP000317238">
    <property type="component" value="Unassembled WGS sequence"/>
</dbReference>
<name>A0A5C5Y0E1_9PLAN</name>
<reference evidence="1 2" key="1">
    <citation type="submission" date="2019-02" db="EMBL/GenBank/DDBJ databases">
        <title>Deep-cultivation of Planctomycetes and their phenomic and genomic characterization uncovers novel biology.</title>
        <authorList>
            <person name="Wiegand S."/>
            <person name="Jogler M."/>
            <person name="Boedeker C."/>
            <person name="Pinto D."/>
            <person name="Vollmers J."/>
            <person name="Rivas-Marin E."/>
            <person name="Kohn T."/>
            <person name="Peeters S.H."/>
            <person name="Heuer A."/>
            <person name="Rast P."/>
            <person name="Oberbeckmann S."/>
            <person name="Bunk B."/>
            <person name="Jeske O."/>
            <person name="Meyerdierks A."/>
            <person name="Storesund J.E."/>
            <person name="Kallscheuer N."/>
            <person name="Luecker S."/>
            <person name="Lage O.M."/>
            <person name="Pohl T."/>
            <person name="Merkel B.J."/>
            <person name="Hornburger P."/>
            <person name="Mueller R.-W."/>
            <person name="Bruemmer F."/>
            <person name="Labrenz M."/>
            <person name="Spormann A.M."/>
            <person name="Op Den Camp H."/>
            <person name="Overmann J."/>
            <person name="Amann R."/>
            <person name="Jetten M.S.M."/>
            <person name="Mascher T."/>
            <person name="Medema M.H."/>
            <person name="Devos D.P."/>
            <person name="Kaster A.-K."/>
            <person name="Ovreas L."/>
            <person name="Rohde M."/>
            <person name="Galperin M.Y."/>
            <person name="Jogler C."/>
        </authorList>
    </citation>
    <scope>NUCLEOTIDE SEQUENCE [LARGE SCALE GENOMIC DNA]</scope>
    <source>
        <strain evidence="1 2">Pan14r</strain>
    </source>
</reference>
<sequence>MDPSILELHPDQWAAERCPAWNRTEAVAHCIGTDDATRIADRHVLGDTRFASIRRRYQVYPATLPATATDGMAVPPKAGSVDWT</sequence>
<evidence type="ECO:0000313" key="1">
    <source>
        <dbReference type="EMBL" id="TWT68309.1"/>
    </source>
</evidence>
<protein>
    <submittedName>
        <fullName evidence="1">Uncharacterized protein</fullName>
    </submittedName>
</protein>
<organism evidence="1 2">
    <name type="scientific">Crateriforma conspicua</name>
    <dbReference type="NCBI Taxonomy" id="2527996"/>
    <lineage>
        <taxon>Bacteria</taxon>
        <taxon>Pseudomonadati</taxon>
        <taxon>Planctomycetota</taxon>
        <taxon>Planctomycetia</taxon>
        <taxon>Planctomycetales</taxon>
        <taxon>Planctomycetaceae</taxon>
        <taxon>Crateriforma</taxon>
    </lineage>
</organism>
<comment type="caution">
    <text evidence="1">The sequence shown here is derived from an EMBL/GenBank/DDBJ whole genome shotgun (WGS) entry which is preliminary data.</text>
</comment>
<dbReference type="EMBL" id="SJPL01000001">
    <property type="protein sequence ID" value="TWT68309.1"/>
    <property type="molecule type" value="Genomic_DNA"/>
</dbReference>
<evidence type="ECO:0000313" key="2">
    <source>
        <dbReference type="Proteomes" id="UP000317238"/>
    </source>
</evidence>
<keyword evidence="2" id="KW-1185">Reference proteome</keyword>
<dbReference type="AlphaFoldDB" id="A0A5C5Y0E1"/>
<accession>A0A5C5Y0E1</accession>
<proteinExistence type="predicted"/>
<gene>
    <name evidence="1" type="ORF">Pan14r_05530</name>
</gene>